<dbReference type="InterPro" id="IPR042080">
    <property type="entry name" value="RNA_2'-PTrans_N"/>
</dbReference>
<dbReference type="Gene3D" id="1.10.10.970">
    <property type="entry name" value="RNA 2'-phosphotransferase, Tpt1/KptA family, N-terminal domain"/>
    <property type="match status" value="1"/>
</dbReference>
<dbReference type="SUPFAM" id="SSF56399">
    <property type="entry name" value="ADP-ribosylation"/>
    <property type="match status" value="1"/>
</dbReference>
<feature type="compositionally biased region" description="Low complexity" evidence="7">
    <location>
        <begin position="459"/>
        <end position="473"/>
    </location>
</feature>
<evidence type="ECO:0000313" key="11">
    <source>
        <dbReference type="Proteomes" id="UP000323067"/>
    </source>
</evidence>
<dbReference type="GO" id="GO:0000215">
    <property type="term" value="F:tRNA 2'-phosphotransferase activity"/>
    <property type="evidence" value="ECO:0007669"/>
    <property type="project" value="UniProtKB-EC"/>
</dbReference>
<dbReference type="Pfam" id="PF00316">
    <property type="entry name" value="FBPase"/>
    <property type="match status" value="1"/>
</dbReference>
<dbReference type="EC" id="2.7.1.160" evidence="3"/>
<gene>
    <name evidence="10" type="ORF">A9K55_006325</name>
</gene>
<dbReference type="SUPFAM" id="SSF56655">
    <property type="entry name" value="Carbohydrate phosphatase"/>
    <property type="match status" value="1"/>
</dbReference>
<dbReference type="InterPro" id="IPR044015">
    <property type="entry name" value="FBPase_C_dom"/>
</dbReference>
<dbReference type="InterPro" id="IPR033391">
    <property type="entry name" value="FBPase_N"/>
</dbReference>
<feature type="region of interest" description="Disordered" evidence="7">
    <location>
        <begin position="372"/>
        <end position="399"/>
    </location>
</feature>
<evidence type="ECO:0000256" key="7">
    <source>
        <dbReference type="SAM" id="MobiDB-lite"/>
    </source>
</evidence>
<evidence type="ECO:0000256" key="6">
    <source>
        <dbReference type="ARBA" id="ARBA00047949"/>
    </source>
</evidence>
<dbReference type="PANTHER" id="PTHR12684">
    <property type="entry name" value="PUTATIVE PHOSPHOTRANSFERASE"/>
    <property type="match status" value="1"/>
</dbReference>
<feature type="region of interest" description="Disordered" evidence="7">
    <location>
        <begin position="454"/>
        <end position="475"/>
    </location>
</feature>
<dbReference type="PANTHER" id="PTHR12684:SF2">
    <property type="entry name" value="TRNA 2'-PHOSPHOTRANSFERASE 1"/>
    <property type="match status" value="1"/>
</dbReference>
<dbReference type="VEuPathDB" id="FungiDB:CCM_02606"/>
<dbReference type="InterPro" id="IPR042081">
    <property type="entry name" value="RNA_2'-PTrans_C"/>
</dbReference>
<dbReference type="Proteomes" id="UP000323067">
    <property type="component" value="Chromosome vi"/>
</dbReference>
<dbReference type="InterPro" id="IPR002745">
    <property type="entry name" value="Ptrans_KptA/Tpt1"/>
</dbReference>
<evidence type="ECO:0000256" key="3">
    <source>
        <dbReference type="ARBA" id="ARBA00012007"/>
    </source>
</evidence>
<protein>
    <recommendedName>
        <fullName evidence="3">2'-phosphotransferase</fullName>
        <ecNumber evidence="3">2.7.1.160</ecNumber>
    </recommendedName>
</protein>
<evidence type="ECO:0000313" key="10">
    <source>
        <dbReference type="EMBL" id="ATY60092.1"/>
    </source>
</evidence>
<evidence type="ECO:0000256" key="1">
    <source>
        <dbReference type="ARBA" id="ARBA00003343"/>
    </source>
</evidence>
<evidence type="ECO:0000259" key="9">
    <source>
        <dbReference type="Pfam" id="PF18913"/>
    </source>
</evidence>
<dbReference type="OrthoDB" id="3886144at2759"/>
<feature type="region of interest" description="Disordered" evidence="7">
    <location>
        <begin position="77"/>
        <end position="99"/>
    </location>
</feature>
<dbReference type="VEuPathDB" id="FungiDB:A9K55_006325"/>
<dbReference type="AlphaFoldDB" id="A0A2H4SAF6"/>
<dbReference type="VEuPathDB" id="FungiDB:CCM_02605"/>
<comment type="function">
    <text evidence="1">Catalyzes the last step of tRNA splicing, the transfer of the splice junction 2'-phosphate from ligated tRNA to NAD to produce ADP-ribose 1''-2'' cyclic phosphate.</text>
</comment>
<accession>A0A2H4SAF6</accession>
<feature type="region of interest" description="Disordered" evidence="7">
    <location>
        <begin position="617"/>
        <end position="660"/>
    </location>
</feature>
<evidence type="ECO:0000256" key="2">
    <source>
        <dbReference type="ARBA" id="ARBA00009836"/>
    </source>
</evidence>
<organism evidence="10 11">
    <name type="scientific">Cordyceps militaris</name>
    <name type="common">Caterpillar fungus</name>
    <name type="synonym">Clavaria militaris</name>
    <dbReference type="NCBI Taxonomy" id="73501"/>
    <lineage>
        <taxon>Eukaryota</taxon>
        <taxon>Fungi</taxon>
        <taxon>Dikarya</taxon>
        <taxon>Ascomycota</taxon>
        <taxon>Pezizomycotina</taxon>
        <taxon>Sordariomycetes</taxon>
        <taxon>Hypocreomycetidae</taxon>
        <taxon>Hypocreales</taxon>
        <taxon>Cordycipitaceae</taxon>
        <taxon>Cordyceps</taxon>
    </lineage>
</organism>
<dbReference type="EMBL" id="CP023323">
    <property type="protein sequence ID" value="ATY60092.1"/>
    <property type="molecule type" value="Genomic_DNA"/>
</dbReference>
<dbReference type="Gene3D" id="3.20.170.30">
    <property type="match status" value="1"/>
</dbReference>
<dbReference type="Pfam" id="PF18913">
    <property type="entry name" value="FBPase_C"/>
    <property type="match status" value="1"/>
</dbReference>
<dbReference type="GO" id="GO:0005975">
    <property type="term" value="P:carbohydrate metabolic process"/>
    <property type="evidence" value="ECO:0007669"/>
    <property type="project" value="InterPro"/>
</dbReference>
<feature type="domain" description="Fructose-1-6-bisphosphatase class 1 C-terminal" evidence="9">
    <location>
        <begin position="200"/>
        <end position="322"/>
    </location>
</feature>
<keyword evidence="5" id="KW-0520">NAD</keyword>
<dbReference type="Gene3D" id="3.40.190.80">
    <property type="match status" value="1"/>
</dbReference>
<dbReference type="GO" id="GO:0016791">
    <property type="term" value="F:phosphatase activity"/>
    <property type="evidence" value="ECO:0007669"/>
    <property type="project" value="InterPro"/>
</dbReference>
<dbReference type="Pfam" id="PF01885">
    <property type="entry name" value="PTS_2-RNA"/>
    <property type="match status" value="1"/>
</dbReference>
<evidence type="ECO:0000256" key="4">
    <source>
        <dbReference type="ARBA" id="ARBA00022679"/>
    </source>
</evidence>
<dbReference type="InterPro" id="IPR020548">
    <property type="entry name" value="Fructose_bisphosphatase_AS"/>
</dbReference>
<name>A0A2H4SAF6_CORMI</name>
<dbReference type="PROSITE" id="PS00124">
    <property type="entry name" value="FBPASE"/>
    <property type="match status" value="1"/>
</dbReference>
<evidence type="ECO:0000256" key="5">
    <source>
        <dbReference type="ARBA" id="ARBA00023027"/>
    </source>
</evidence>
<dbReference type="GO" id="GO:0006388">
    <property type="term" value="P:tRNA splicing, via endonucleolytic cleavage and ligation"/>
    <property type="evidence" value="ECO:0007669"/>
    <property type="project" value="TreeGrafter"/>
</dbReference>
<sequence length="660" mass="70079">MATHLESLLLPYGRKELCHSVLPALIDCVADIAKTLRRSQHVTLAGTENVFGDDQLNVDIASDSLVRAALAKCDSVTTASSEEDPVERPVHHGSKPAQKTPLDEQYTVAFDPLDGSSIIAPNWAVGTIIGIWDGNSALGQDPSAKQIAAVIGVYGPRTTAFIALRVPGAEPTCVEIGIGDAGAQGYEVLRPRVLFSAAPYKTRYFAPANLRAAAESDKYLRLVTHFIQSKYTLRYSGGLVPDIVHALVKGHGIYVSPVTLESRAKLRRLYELYPISLVVECAGGASISASDGKNMLARPLESCDEREGVICGTTEDVDVAREALLGRPAPRAAPQHIHTSVCQARHLDSRIANEQAASGATMDIQDQIMNKVENQEGKRGGGARKSRGGRSGGRSSDVSRALSRLLRHQAENAGIALDGEGYAPLDQVLQWGPLKSLGVTLADVQDVVATNEKQRFSLKPKSSSPSPSSSSPSDYLIRANQGHSIKLESSSLLEPLTLAAGNVPARVVHGTYYAFWEPIIEAGGLSVMGRNHIHCAAGTPDEGVVSGMRRDAQLLIEIDVARSMEAGIAWWRSDNGVILTEGDADGLLAVDFFRRVQGRDPRVGVLWENGAAVAQLPPDVKRTVPTGKGPRGGGGGGRGRGGRGRGGGGRAESGRGGHEQ</sequence>
<comment type="catalytic activity">
    <reaction evidence="6">
        <text>2'-phospho-[ligated tRNA] + NAD(+) = mature tRNA + ADP-alpha-D-ribose 1'',2''-cyclic phosphate + nicotinamide</text>
        <dbReference type="Rhea" id="RHEA:23324"/>
        <dbReference type="Rhea" id="RHEA-COMP:11106"/>
        <dbReference type="Rhea" id="RHEA-COMP:11107"/>
        <dbReference type="ChEBI" id="CHEBI:17154"/>
        <dbReference type="ChEBI" id="CHEBI:57540"/>
        <dbReference type="ChEBI" id="CHEBI:76596"/>
        <dbReference type="ChEBI" id="CHEBI:82883"/>
        <dbReference type="ChEBI" id="CHEBI:85027"/>
        <dbReference type="EC" id="2.7.1.160"/>
    </reaction>
</comment>
<feature type="compositionally biased region" description="Gly residues" evidence="7">
    <location>
        <begin position="629"/>
        <end position="651"/>
    </location>
</feature>
<feature type="domain" description="Fructose-1-6-bisphosphatase class I N-terminal" evidence="8">
    <location>
        <begin position="20"/>
        <end position="165"/>
    </location>
</feature>
<keyword evidence="4 10" id="KW-0808">Transferase</keyword>
<dbReference type="Gene3D" id="3.30.540.10">
    <property type="entry name" value="Fructose-1,6-Bisphosphatase, subunit A, domain 1"/>
    <property type="match status" value="1"/>
</dbReference>
<reference evidence="10 11" key="1">
    <citation type="journal article" date="2017" name="BMC Genomics">
        <title>Chromosome level assembly and secondary metabolite potential of the parasitic fungus Cordyceps militaris.</title>
        <authorList>
            <person name="Kramer G.J."/>
            <person name="Nodwell J.R."/>
        </authorList>
    </citation>
    <scope>NUCLEOTIDE SEQUENCE [LARGE SCALE GENOMIC DNA]</scope>
    <source>
        <strain evidence="10 11">ATCC 34164</strain>
    </source>
</reference>
<comment type="similarity">
    <text evidence="2">Belongs to the KptA/TPT1 family.</text>
</comment>
<dbReference type="PRINTS" id="PR01958">
    <property type="entry name" value="S17BPHPHTASE"/>
</dbReference>
<evidence type="ECO:0000259" key="8">
    <source>
        <dbReference type="Pfam" id="PF00316"/>
    </source>
</evidence>
<dbReference type="InterPro" id="IPR023079">
    <property type="entry name" value="SBPase"/>
</dbReference>
<proteinExistence type="inferred from homology"/>